<organism evidence="1">
    <name type="scientific">Dichomitus squalens</name>
    <dbReference type="NCBI Taxonomy" id="114155"/>
    <lineage>
        <taxon>Eukaryota</taxon>
        <taxon>Fungi</taxon>
        <taxon>Dikarya</taxon>
        <taxon>Basidiomycota</taxon>
        <taxon>Agaricomycotina</taxon>
        <taxon>Agaricomycetes</taxon>
        <taxon>Polyporales</taxon>
        <taxon>Polyporaceae</taxon>
        <taxon>Dichomitus</taxon>
    </lineage>
</organism>
<proteinExistence type="predicted"/>
<dbReference type="Proteomes" id="UP000292957">
    <property type="component" value="Unassembled WGS sequence"/>
</dbReference>
<evidence type="ECO:0000313" key="1">
    <source>
        <dbReference type="EMBL" id="TBU23323.1"/>
    </source>
</evidence>
<dbReference type="EMBL" id="ML143508">
    <property type="protein sequence ID" value="TBU23323.1"/>
    <property type="molecule type" value="Genomic_DNA"/>
</dbReference>
<sequence length="106" mass="12336">MLAPSRSFAVVTLANTPRFLRQILPFLYVRRRRRRSTYHRSFHPVASYCHLRVLRTPAPSCLYTTPVHCMTTSTGLSIHILTRPCSRSWHEQLLAAIYFHTVLRLG</sequence>
<name>A0A4V2JZ16_9APHY</name>
<dbReference type="AlphaFoldDB" id="A0A4V2JZ16"/>
<gene>
    <name evidence="1" type="ORF">BD311DRAFT_88576</name>
</gene>
<reference evidence="1" key="1">
    <citation type="submission" date="2019-01" db="EMBL/GenBank/DDBJ databases">
        <title>Draft genome sequences of three monokaryotic isolates of the white-rot basidiomycete fungus Dichomitus squalens.</title>
        <authorList>
            <consortium name="DOE Joint Genome Institute"/>
            <person name="Lopez S.C."/>
            <person name="Andreopoulos B."/>
            <person name="Pangilinan J."/>
            <person name="Lipzen A."/>
            <person name="Riley R."/>
            <person name="Ahrendt S."/>
            <person name="Ng V."/>
            <person name="Barry K."/>
            <person name="Daum C."/>
            <person name="Grigoriev I.V."/>
            <person name="Hilden K.S."/>
            <person name="Makela M.R."/>
            <person name="de Vries R.P."/>
        </authorList>
    </citation>
    <scope>NUCLEOTIDE SEQUENCE [LARGE SCALE GENOMIC DNA]</scope>
    <source>
        <strain evidence="1">OM18370.1</strain>
    </source>
</reference>
<accession>A0A4V2JZ16</accession>
<protein>
    <submittedName>
        <fullName evidence="1">Uncharacterized protein</fullName>
    </submittedName>
</protein>